<organism evidence="1 2">
    <name type="scientific">Dietzia timorensis</name>
    <dbReference type="NCBI Taxonomy" id="499555"/>
    <lineage>
        <taxon>Bacteria</taxon>
        <taxon>Bacillati</taxon>
        <taxon>Actinomycetota</taxon>
        <taxon>Actinomycetes</taxon>
        <taxon>Mycobacteriales</taxon>
        <taxon>Dietziaceae</taxon>
        <taxon>Dietzia</taxon>
    </lineage>
</organism>
<dbReference type="STRING" id="499555.BJL86_3017"/>
<dbReference type="Proteomes" id="UP000186104">
    <property type="component" value="Chromosome"/>
</dbReference>
<dbReference type="EMBL" id="CP015961">
    <property type="protein sequence ID" value="ANI93776.1"/>
    <property type="molecule type" value="Genomic_DNA"/>
</dbReference>
<accession>A0A173LNC6</accession>
<dbReference type="KEGG" id="dtm:BJL86_3017"/>
<keyword evidence="2" id="KW-1185">Reference proteome</keyword>
<proteinExistence type="predicted"/>
<dbReference type="RefSeq" id="WP_067476720.1">
    <property type="nucleotide sequence ID" value="NZ_CP015961.1"/>
</dbReference>
<evidence type="ECO:0000313" key="2">
    <source>
        <dbReference type="Proteomes" id="UP000186104"/>
    </source>
</evidence>
<reference evidence="1 2" key="1">
    <citation type="submission" date="2016-06" db="EMBL/GenBank/DDBJ databases">
        <title>Complete genome sequence of a saline-alkali tolerant type strain Dietzia timorensis ID05-A0528T.</title>
        <authorList>
            <person name="Wu X."/>
        </authorList>
    </citation>
    <scope>NUCLEOTIDE SEQUENCE [LARGE SCALE GENOMIC DNA]</scope>
    <source>
        <strain evidence="1 2">ID05-A0528</strain>
    </source>
</reference>
<dbReference type="OrthoDB" id="1917183at2"/>
<evidence type="ECO:0000313" key="1">
    <source>
        <dbReference type="EMBL" id="ANI93776.1"/>
    </source>
</evidence>
<name>A0A173LNC6_9ACTN</name>
<protein>
    <submittedName>
        <fullName evidence="1">Uncharacterized protein</fullName>
    </submittedName>
</protein>
<gene>
    <name evidence="1" type="ORF">BJL86_3017</name>
</gene>
<dbReference type="AlphaFoldDB" id="A0A173LNC6"/>
<sequence>MAAPSIQGKADATTAARGVEFPADASGRRSTGSLARDVVAEALSSIDPSARRRMDASKNWRKDYVSPFVEMVACGVNNDSAYRTVSSTALHTLQSRMVGITGRGEIPMKDYLSEVRVDAAGVPDTETIEGTGEAATELAIPYRGSVLRGAALSGQIEKWRADGVIEPSTADKLLEVQQHPEWLSLPGREVAVLGMGSEMGPGNVLLSWGATVLAVDLPSSRVWARMREQAGTIAGTVRVPTYDGEAGIDLLTQLPETRAWIGAAAQAPVALGTYLYADGGTHVKLSSASDALAAALFDDGTVDALAYLATPMDTFVVPGDVHAESNEAFEKASKVTSVRGALGRLSMGRGFARNYPVGSGPAVHDALVTQQGPNYTLAKRVQRWRATEELAKGRRVSINVAPATRTHSVLKNKALAAVYKGAHHFGIEIFDPETSQAMLAALLVHDLSTEQPTRDFLWEHEADGASSGGLWRQPYIPRSALPAAAAIGMALRGK</sequence>